<sequence>MSLDELDFGNHAAIRGLLETTYFPSYLHTNSLKAVIESYETRSSCLGIDIASLSSQIASLSSQLAQLQEERQKVDSKLNSAKGLFSPIRRLPQEILGYIFCFAASEMRWDASLKRNTLIFLRVCRSWRRIALATPEFFTRLDLTRQCNINPINIISLCLNHSGILPLEISL</sequence>
<dbReference type="AlphaFoldDB" id="A0A0C9VSJ3"/>
<dbReference type="Proteomes" id="UP000054279">
    <property type="component" value="Unassembled WGS sequence"/>
</dbReference>
<dbReference type="HOGENOM" id="CLU_018544_3_2_1"/>
<proteinExistence type="predicted"/>
<dbReference type="EMBL" id="KN837139">
    <property type="protein sequence ID" value="KIJ41031.1"/>
    <property type="molecule type" value="Genomic_DNA"/>
</dbReference>
<evidence type="ECO:0008006" key="4">
    <source>
        <dbReference type="Google" id="ProtNLM"/>
    </source>
</evidence>
<organism evidence="2 3">
    <name type="scientific">Sphaerobolus stellatus (strain SS14)</name>
    <dbReference type="NCBI Taxonomy" id="990650"/>
    <lineage>
        <taxon>Eukaryota</taxon>
        <taxon>Fungi</taxon>
        <taxon>Dikarya</taxon>
        <taxon>Basidiomycota</taxon>
        <taxon>Agaricomycotina</taxon>
        <taxon>Agaricomycetes</taxon>
        <taxon>Phallomycetidae</taxon>
        <taxon>Geastrales</taxon>
        <taxon>Sphaerobolaceae</taxon>
        <taxon>Sphaerobolus</taxon>
    </lineage>
</organism>
<dbReference type="OrthoDB" id="3221235at2759"/>
<name>A0A0C9VSJ3_SPHS4</name>
<keyword evidence="1" id="KW-0175">Coiled coil</keyword>
<evidence type="ECO:0000313" key="3">
    <source>
        <dbReference type="Proteomes" id="UP000054279"/>
    </source>
</evidence>
<accession>A0A0C9VSJ3</accession>
<protein>
    <recommendedName>
        <fullName evidence="4">F-box domain-containing protein</fullName>
    </recommendedName>
</protein>
<feature type="coiled-coil region" evidence="1">
    <location>
        <begin position="50"/>
        <end position="84"/>
    </location>
</feature>
<evidence type="ECO:0000313" key="2">
    <source>
        <dbReference type="EMBL" id="KIJ41031.1"/>
    </source>
</evidence>
<reference evidence="2 3" key="1">
    <citation type="submission" date="2014-06" db="EMBL/GenBank/DDBJ databases">
        <title>Evolutionary Origins and Diversification of the Mycorrhizal Mutualists.</title>
        <authorList>
            <consortium name="DOE Joint Genome Institute"/>
            <consortium name="Mycorrhizal Genomics Consortium"/>
            <person name="Kohler A."/>
            <person name="Kuo A."/>
            <person name="Nagy L.G."/>
            <person name="Floudas D."/>
            <person name="Copeland A."/>
            <person name="Barry K.W."/>
            <person name="Cichocki N."/>
            <person name="Veneault-Fourrey C."/>
            <person name="LaButti K."/>
            <person name="Lindquist E.A."/>
            <person name="Lipzen A."/>
            <person name="Lundell T."/>
            <person name="Morin E."/>
            <person name="Murat C."/>
            <person name="Riley R."/>
            <person name="Ohm R."/>
            <person name="Sun H."/>
            <person name="Tunlid A."/>
            <person name="Henrissat B."/>
            <person name="Grigoriev I.V."/>
            <person name="Hibbett D.S."/>
            <person name="Martin F."/>
        </authorList>
    </citation>
    <scope>NUCLEOTIDE SEQUENCE [LARGE SCALE GENOMIC DNA]</scope>
    <source>
        <strain evidence="2 3">SS14</strain>
    </source>
</reference>
<keyword evidence="3" id="KW-1185">Reference proteome</keyword>
<evidence type="ECO:0000256" key="1">
    <source>
        <dbReference type="SAM" id="Coils"/>
    </source>
</evidence>
<gene>
    <name evidence="2" type="ORF">M422DRAFT_172730</name>
</gene>
<feature type="non-terminal residue" evidence="2">
    <location>
        <position position="171"/>
    </location>
</feature>
<dbReference type="Gene3D" id="1.20.1280.50">
    <property type="match status" value="1"/>
</dbReference>